<dbReference type="EMBL" id="SUKA01000002">
    <property type="protein sequence ID" value="TJY66952.1"/>
    <property type="molecule type" value="Genomic_DNA"/>
</dbReference>
<dbReference type="AlphaFoldDB" id="A0A4U0H902"/>
<protein>
    <submittedName>
        <fullName evidence="3">GDSL family lipase</fullName>
    </submittedName>
</protein>
<feature type="domain" description="SGNH hydrolase-type esterase" evidence="2">
    <location>
        <begin position="60"/>
        <end position="214"/>
    </location>
</feature>
<dbReference type="Pfam" id="PF13472">
    <property type="entry name" value="Lipase_GDSL_2"/>
    <property type="match status" value="1"/>
</dbReference>
<feature type="signal peptide" evidence="1">
    <location>
        <begin position="1"/>
        <end position="19"/>
    </location>
</feature>
<comment type="caution">
    <text evidence="3">The sequence shown here is derived from an EMBL/GenBank/DDBJ whole genome shotgun (WGS) entry which is preliminary data.</text>
</comment>
<name>A0A4U0H902_9SPHI</name>
<accession>A0A4U0H902</accession>
<evidence type="ECO:0000256" key="1">
    <source>
        <dbReference type="SAM" id="SignalP"/>
    </source>
</evidence>
<dbReference type="PANTHER" id="PTHR30383">
    <property type="entry name" value="THIOESTERASE 1/PROTEASE 1/LYSOPHOSPHOLIPASE L1"/>
    <property type="match status" value="1"/>
</dbReference>
<dbReference type="SUPFAM" id="SSF52266">
    <property type="entry name" value="SGNH hydrolase"/>
    <property type="match status" value="1"/>
</dbReference>
<organism evidence="3 4">
    <name type="scientific">Sphingobacterium alkalisoli</name>
    <dbReference type="NCBI Taxonomy" id="1874115"/>
    <lineage>
        <taxon>Bacteria</taxon>
        <taxon>Pseudomonadati</taxon>
        <taxon>Bacteroidota</taxon>
        <taxon>Sphingobacteriia</taxon>
        <taxon>Sphingobacteriales</taxon>
        <taxon>Sphingobacteriaceae</taxon>
        <taxon>Sphingobacterium</taxon>
    </lineage>
</organism>
<gene>
    <name evidence="3" type="ORF">FAZ19_08620</name>
</gene>
<proteinExistence type="predicted"/>
<reference evidence="3 4" key="1">
    <citation type="submission" date="2019-04" db="EMBL/GenBank/DDBJ databases">
        <title>Sphingobacterium olei sp. nov., isolated from oil-contaminated soil.</title>
        <authorList>
            <person name="Liu B."/>
        </authorList>
    </citation>
    <scope>NUCLEOTIDE SEQUENCE [LARGE SCALE GENOMIC DNA]</scope>
    <source>
        <strain evidence="3 4">Y3L14</strain>
    </source>
</reference>
<dbReference type="Gene3D" id="3.40.50.1110">
    <property type="entry name" value="SGNH hydrolase"/>
    <property type="match status" value="1"/>
</dbReference>
<dbReference type="InterPro" id="IPR051532">
    <property type="entry name" value="Ester_Hydrolysis_Enzymes"/>
</dbReference>
<keyword evidence="1" id="KW-0732">Signal</keyword>
<dbReference type="InterPro" id="IPR013830">
    <property type="entry name" value="SGNH_hydro"/>
</dbReference>
<dbReference type="PANTHER" id="PTHR30383:SF5">
    <property type="entry name" value="SGNH HYDROLASE-TYPE ESTERASE DOMAIN-CONTAINING PROTEIN"/>
    <property type="match status" value="1"/>
</dbReference>
<evidence type="ECO:0000313" key="3">
    <source>
        <dbReference type="EMBL" id="TJY66952.1"/>
    </source>
</evidence>
<evidence type="ECO:0000259" key="2">
    <source>
        <dbReference type="Pfam" id="PF13472"/>
    </source>
</evidence>
<feature type="chain" id="PRO_5020375429" evidence="1">
    <location>
        <begin position="20"/>
        <end position="232"/>
    </location>
</feature>
<sequence length="232" mass="26765">MMKKIVVNGFFLLLSFGHAACSPCTAQEHAIVDSSYMNQQYKLRLDFFTAMPNRKKEIVFVGNSLTEGGKWQELLQVNHVVNRGISGDVTYGILARLEEILTARPRKIFLLCGINDMKRGIPNATILRNIERIIMRVKLESPRTVLYVQSLLPVNEEMLPTSYKELNNPKIKAFNNLLKQICREKKVTYIDLYPIFADSQGRMKRELSIDGLHLWQVSYILWGDYLKKIKVI</sequence>
<evidence type="ECO:0000313" key="4">
    <source>
        <dbReference type="Proteomes" id="UP000309872"/>
    </source>
</evidence>
<dbReference type="RefSeq" id="WP_136820301.1">
    <property type="nucleotide sequence ID" value="NZ_BMJX01000002.1"/>
</dbReference>
<dbReference type="GO" id="GO:0004622">
    <property type="term" value="F:phosphatidylcholine lysophospholipase activity"/>
    <property type="evidence" value="ECO:0007669"/>
    <property type="project" value="TreeGrafter"/>
</dbReference>
<dbReference type="Proteomes" id="UP000309872">
    <property type="component" value="Unassembled WGS sequence"/>
</dbReference>
<dbReference type="OrthoDB" id="9790057at2"/>
<dbReference type="InterPro" id="IPR036514">
    <property type="entry name" value="SGNH_hydro_sf"/>
</dbReference>
<keyword evidence="4" id="KW-1185">Reference proteome</keyword>